<reference evidence="6 7" key="1">
    <citation type="submission" date="2014-06" db="EMBL/GenBank/DDBJ databases">
        <authorList>
            <person name="Bishop-Lilly K.A."/>
            <person name="Broomall S.M."/>
            <person name="Chain P.S."/>
            <person name="Chertkov O."/>
            <person name="Coyne S.R."/>
            <person name="Daligault H.E."/>
            <person name="Davenport K.W."/>
            <person name="Erkkila T."/>
            <person name="Frey K.G."/>
            <person name="Gibbons H.S."/>
            <person name="Gu W."/>
            <person name="Jaissle J."/>
            <person name="Johnson S.L."/>
            <person name="Koroleva G.I."/>
            <person name="Ladner J.T."/>
            <person name="Lo C.-C."/>
            <person name="Minogue T.D."/>
            <person name="Munk C."/>
            <person name="Palacios G.F."/>
            <person name="Redden C.L."/>
            <person name="Rosenzweig C.N."/>
            <person name="Scholz M.B."/>
            <person name="Teshima H."/>
            <person name="Xu Y."/>
        </authorList>
    </citation>
    <scope>NUCLEOTIDE SEQUENCE [LARGE SCALE GENOMIC DNA]</scope>
    <source>
        <strain evidence="6 7">DWS 37UF10B-2</strain>
    </source>
</reference>
<evidence type="ECO:0000259" key="4">
    <source>
        <dbReference type="Pfam" id="PF13356"/>
    </source>
</evidence>
<organism evidence="6 7">
    <name type="scientific">Burkholderia cepacia</name>
    <name type="common">Pseudomonas cepacia</name>
    <dbReference type="NCBI Taxonomy" id="292"/>
    <lineage>
        <taxon>Bacteria</taxon>
        <taxon>Pseudomonadati</taxon>
        <taxon>Pseudomonadota</taxon>
        <taxon>Betaproteobacteria</taxon>
        <taxon>Burkholderiales</taxon>
        <taxon>Burkholderiaceae</taxon>
        <taxon>Burkholderia</taxon>
        <taxon>Burkholderia cepacia complex</taxon>
    </lineage>
</organism>
<feature type="domain" description="Integrase DNA-binding" evidence="4">
    <location>
        <begin position="1"/>
        <end position="62"/>
    </location>
</feature>
<dbReference type="PANTHER" id="PTHR30629:SF2">
    <property type="entry name" value="PROPHAGE INTEGRASE INTS-RELATED"/>
    <property type="match status" value="1"/>
</dbReference>
<sequence length="120" mass="13864">MYLEVMPSGSKYWCQKYRVDGKEKRVALGVYPAVSILAARKARDEATVQLRAGLDPSHEKKRVKLQRSLDRENSFEPIAREGHEKRRDAWSERRADRIMKLLERELFPVLGGRPIAEISA</sequence>
<evidence type="ECO:0000313" key="6">
    <source>
        <dbReference type="EMBL" id="KGB98415.1"/>
    </source>
</evidence>
<dbReference type="InterPro" id="IPR038488">
    <property type="entry name" value="Integrase_DNA-bd_sf"/>
</dbReference>
<keyword evidence="2" id="KW-0229">DNA integration</keyword>
<dbReference type="InterPro" id="IPR050808">
    <property type="entry name" value="Phage_Integrase"/>
</dbReference>
<dbReference type="AlphaFoldDB" id="A0AA88Z4F3"/>
<dbReference type="Pfam" id="PF13356">
    <property type="entry name" value="Arm-DNA-bind_3"/>
    <property type="match status" value="1"/>
</dbReference>
<accession>A0AA88Z4F3</accession>
<dbReference type="Proteomes" id="UP000029575">
    <property type="component" value="Unassembled WGS sequence"/>
</dbReference>
<comment type="similarity">
    <text evidence="1">Belongs to the 'phage' integrase family.</text>
</comment>
<evidence type="ECO:0000256" key="1">
    <source>
        <dbReference type="ARBA" id="ARBA00008857"/>
    </source>
</evidence>
<evidence type="ECO:0000256" key="3">
    <source>
        <dbReference type="ARBA" id="ARBA00023125"/>
    </source>
</evidence>
<proteinExistence type="inferred from homology"/>
<dbReference type="InterPro" id="IPR053876">
    <property type="entry name" value="Phage_int_M"/>
</dbReference>
<evidence type="ECO:0000313" key="7">
    <source>
        <dbReference type="Proteomes" id="UP000029575"/>
    </source>
</evidence>
<name>A0AA88Z4F3_BURCE</name>
<dbReference type="EMBL" id="JPGD01000005">
    <property type="protein sequence ID" value="KGB98415.1"/>
    <property type="molecule type" value="Genomic_DNA"/>
</dbReference>
<dbReference type="InterPro" id="IPR010998">
    <property type="entry name" value="Integrase_recombinase_N"/>
</dbReference>
<dbReference type="InterPro" id="IPR025166">
    <property type="entry name" value="Integrase_DNA_bind_dom"/>
</dbReference>
<keyword evidence="3" id="KW-0238">DNA-binding</keyword>
<evidence type="ECO:0000256" key="2">
    <source>
        <dbReference type="ARBA" id="ARBA00022908"/>
    </source>
</evidence>
<dbReference type="Gene3D" id="3.30.160.390">
    <property type="entry name" value="Integrase, DNA-binding domain"/>
    <property type="match status" value="1"/>
</dbReference>
<evidence type="ECO:0000259" key="5">
    <source>
        <dbReference type="Pfam" id="PF22022"/>
    </source>
</evidence>
<dbReference type="PANTHER" id="PTHR30629">
    <property type="entry name" value="PROPHAGE INTEGRASE"/>
    <property type="match status" value="1"/>
</dbReference>
<evidence type="ECO:0008006" key="8">
    <source>
        <dbReference type="Google" id="ProtNLM"/>
    </source>
</evidence>
<dbReference type="Gene3D" id="1.10.150.130">
    <property type="match status" value="1"/>
</dbReference>
<protein>
    <recommendedName>
        <fullName evidence="8">Integrase DNA-binding domain-containing protein</fullName>
    </recommendedName>
</protein>
<dbReference type="GO" id="GO:0003677">
    <property type="term" value="F:DNA binding"/>
    <property type="evidence" value="ECO:0007669"/>
    <property type="project" value="UniProtKB-KW"/>
</dbReference>
<feature type="domain" description="Phage integrase central" evidence="5">
    <location>
        <begin position="75"/>
        <end position="119"/>
    </location>
</feature>
<dbReference type="GO" id="GO:0015074">
    <property type="term" value="P:DNA integration"/>
    <property type="evidence" value="ECO:0007669"/>
    <property type="project" value="UniProtKB-KW"/>
</dbReference>
<dbReference type="Pfam" id="PF22022">
    <property type="entry name" value="Phage_int_M"/>
    <property type="match status" value="1"/>
</dbReference>
<gene>
    <name evidence="6" type="ORF">DM43_3919</name>
</gene>
<comment type="caution">
    <text evidence="6">The sequence shown here is derived from an EMBL/GenBank/DDBJ whole genome shotgun (WGS) entry which is preliminary data.</text>
</comment>